<name>A0A655YEF6_VIBCL</name>
<dbReference type="Proteomes" id="UP000041770">
    <property type="component" value="Unassembled WGS sequence"/>
</dbReference>
<evidence type="ECO:0000313" key="2">
    <source>
        <dbReference type="Proteomes" id="UP000041770"/>
    </source>
</evidence>
<accession>A0A655YEF6</accession>
<organism evidence="1 2">
    <name type="scientific">Vibrio cholerae</name>
    <dbReference type="NCBI Taxonomy" id="666"/>
    <lineage>
        <taxon>Bacteria</taxon>
        <taxon>Pseudomonadati</taxon>
        <taxon>Pseudomonadota</taxon>
        <taxon>Gammaproteobacteria</taxon>
        <taxon>Vibrionales</taxon>
        <taxon>Vibrionaceae</taxon>
        <taxon>Vibrio</taxon>
    </lineage>
</organism>
<reference evidence="1 2" key="1">
    <citation type="submission" date="2015-07" db="EMBL/GenBank/DDBJ databases">
        <authorList>
            <consortium name="Pathogen Informatics"/>
        </authorList>
    </citation>
    <scope>NUCLEOTIDE SEQUENCE [LARGE SCALE GENOMIC DNA]</scope>
    <source>
        <strain evidence="1 2">A316</strain>
    </source>
</reference>
<sequence>MVAASSLVNVFILRLRCWEVCFVAVSLSKAQSWIYSDLAT</sequence>
<evidence type="ECO:0000313" key="1">
    <source>
        <dbReference type="EMBL" id="CSC39351.1"/>
    </source>
</evidence>
<dbReference type="EMBL" id="CWQY01000006">
    <property type="protein sequence ID" value="CSC39351.1"/>
    <property type="molecule type" value="Genomic_DNA"/>
</dbReference>
<gene>
    <name evidence="1" type="ORF">ERS013200_01308</name>
</gene>
<proteinExistence type="predicted"/>
<dbReference type="AlphaFoldDB" id="A0A655YEF6"/>
<protein>
    <submittedName>
        <fullName evidence="1">Uncharacterized protein</fullName>
    </submittedName>
</protein>